<evidence type="ECO:0000256" key="4">
    <source>
        <dbReference type="ARBA" id="ARBA00022741"/>
    </source>
</evidence>
<dbReference type="NCBIfam" id="TIGR03705">
    <property type="entry name" value="poly_P_kin"/>
    <property type="match status" value="1"/>
</dbReference>
<keyword evidence="4 8" id="KW-0547">Nucleotide-binding</keyword>
<dbReference type="InterPro" id="IPR024953">
    <property type="entry name" value="PP_kinase_middle"/>
</dbReference>
<dbReference type="CDD" id="cd09164">
    <property type="entry name" value="PLDc_EcPPK1_C1_like"/>
    <property type="match status" value="1"/>
</dbReference>
<gene>
    <name evidence="8" type="primary">ppk</name>
    <name evidence="15" type="ORF">AQPE_2831</name>
</gene>
<dbReference type="AlphaFoldDB" id="A0A5K7SAQ9"/>
<comment type="similarity">
    <text evidence="8 10">Belongs to the polyphosphate kinase 1 (PPK1) family.</text>
</comment>
<feature type="binding site" evidence="8">
    <location>
        <position position="375"/>
    </location>
    <ligand>
        <name>Mg(2+)</name>
        <dbReference type="ChEBI" id="CHEBI:18420"/>
    </ligand>
</feature>
<dbReference type="SUPFAM" id="SSF140356">
    <property type="entry name" value="PPK N-terminal domain-like"/>
    <property type="match status" value="1"/>
</dbReference>
<accession>A0A5K7SAQ9</accession>
<organism evidence="15 16">
    <name type="scientific">Aquipluma nitroreducens</name>
    <dbReference type="NCBI Taxonomy" id="2010828"/>
    <lineage>
        <taxon>Bacteria</taxon>
        <taxon>Pseudomonadati</taxon>
        <taxon>Bacteroidota</taxon>
        <taxon>Bacteroidia</taxon>
        <taxon>Marinilabiliales</taxon>
        <taxon>Prolixibacteraceae</taxon>
        <taxon>Aquipluma</taxon>
    </lineage>
</organism>
<evidence type="ECO:0000256" key="5">
    <source>
        <dbReference type="ARBA" id="ARBA00022777"/>
    </source>
</evidence>
<dbReference type="HAMAP" id="MF_00347">
    <property type="entry name" value="Polyphosphate_kinase"/>
    <property type="match status" value="1"/>
</dbReference>
<evidence type="ECO:0000256" key="1">
    <source>
        <dbReference type="ARBA" id="ARBA00007198"/>
    </source>
</evidence>
<evidence type="ECO:0000256" key="10">
    <source>
        <dbReference type="RuleBase" id="RU003800"/>
    </source>
</evidence>
<keyword evidence="7" id="KW-0560">Oxidoreductase</keyword>
<feature type="binding site" evidence="8">
    <location>
        <position position="592"/>
    </location>
    <ligand>
        <name>ATP</name>
        <dbReference type="ChEBI" id="CHEBI:30616"/>
    </ligand>
</feature>
<keyword evidence="3 8" id="KW-0808">Transferase</keyword>
<feature type="binding site" evidence="8">
    <location>
        <position position="45"/>
    </location>
    <ligand>
        <name>ATP</name>
        <dbReference type="ChEBI" id="CHEBI:30616"/>
    </ligand>
</feature>
<dbReference type="InterPro" id="IPR003414">
    <property type="entry name" value="PP_kinase"/>
</dbReference>
<dbReference type="Gene3D" id="3.40.30.10">
    <property type="entry name" value="Glutaredoxin"/>
    <property type="match status" value="1"/>
</dbReference>
<dbReference type="CDD" id="cd09167">
    <property type="entry name" value="PLDc_EcPPK1_C2_like"/>
    <property type="match status" value="1"/>
</dbReference>
<name>A0A5K7SAQ9_9BACT</name>
<dbReference type="GO" id="GO:0005524">
    <property type="term" value="F:ATP binding"/>
    <property type="evidence" value="ECO:0007669"/>
    <property type="project" value="UniProtKB-KW"/>
</dbReference>
<keyword evidence="16" id="KW-1185">Reference proteome</keyword>
<evidence type="ECO:0000259" key="12">
    <source>
        <dbReference type="Pfam" id="PF13089"/>
    </source>
</evidence>
<dbReference type="InterPro" id="IPR036249">
    <property type="entry name" value="Thioredoxin-like_sf"/>
</dbReference>
<feature type="domain" description="Polyphosphate kinase C-terminal" evidence="13">
    <location>
        <begin position="504"/>
        <end position="674"/>
    </location>
</feature>
<evidence type="ECO:0000256" key="9">
    <source>
        <dbReference type="PROSITE-ProRule" id="PRU01282"/>
    </source>
</evidence>
<evidence type="ECO:0000256" key="7">
    <source>
        <dbReference type="ARBA" id="ARBA00023002"/>
    </source>
</evidence>
<dbReference type="PIRSF" id="PIRSF015589">
    <property type="entry name" value="PP_kinase"/>
    <property type="match status" value="1"/>
</dbReference>
<dbReference type="Proteomes" id="UP001193389">
    <property type="component" value="Chromosome"/>
</dbReference>
<dbReference type="RefSeq" id="WP_318346983.1">
    <property type="nucleotide sequence ID" value="NZ_AP018694.1"/>
</dbReference>
<feature type="domain" description="Polyphosphate kinase C-terminal" evidence="14">
    <location>
        <begin position="332"/>
        <end position="495"/>
    </location>
</feature>
<reference evidence="15" key="1">
    <citation type="journal article" date="2020" name="Int. J. Syst. Evol. Microbiol.">
        <title>Aquipluma nitroreducens gen. nov. sp. nov., a novel facultatively anaerobic bacterium isolated from a freshwater lake.</title>
        <authorList>
            <person name="Watanabe M."/>
            <person name="Kojima H."/>
            <person name="Fukui M."/>
        </authorList>
    </citation>
    <scope>NUCLEOTIDE SEQUENCE</scope>
    <source>
        <strain evidence="15">MeG22</strain>
    </source>
</reference>
<dbReference type="InterPro" id="IPR025200">
    <property type="entry name" value="PPK_C_dom2"/>
</dbReference>
<dbReference type="Pfam" id="PF13089">
    <property type="entry name" value="PP_kinase_N"/>
    <property type="match status" value="1"/>
</dbReference>
<dbReference type="GO" id="GO:0008794">
    <property type="term" value="F:arsenate reductase (glutaredoxin) activity"/>
    <property type="evidence" value="ECO:0007669"/>
    <property type="project" value="InterPro"/>
</dbReference>
<dbReference type="GO" id="GO:0046872">
    <property type="term" value="F:metal ion binding"/>
    <property type="evidence" value="ECO:0007669"/>
    <property type="project" value="UniProtKB-KW"/>
</dbReference>
<dbReference type="CDD" id="cd03034">
    <property type="entry name" value="ArsC_ArsC"/>
    <property type="match status" value="1"/>
</dbReference>
<dbReference type="InterPro" id="IPR006659">
    <property type="entry name" value="Arsenate_reductase"/>
</dbReference>
<evidence type="ECO:0000256" key="8">
    <source>
        <dbReference type="HAMAP-Rule" id="MF_00347"/>
    </source>
</evidence>
<dbReference type="NCBIfam" id="NF003917">
    <property type="entry name" value="PRK05443.1-1"/>
    <property type="match status" value="1"/>
</dbReference>
<dbReference type="PANTHER" id="PTHR30218:SF0">
    <property type="entry name" value="POLYPHOSPHATE KINASE"/>
    <property type="match status" value="1"/>
</dbReference>
<dbReference type="Pfam" id="PF03960">
    <property type="entry name" value="ArsC"/>
    <property type="match status" value="1"/>
</dbReference>
<dbReference type="Pfam" id="PF02503">
    <property type="entry name" value="PP_kinase"/>
    <property type="match status" value="1"/>
</dbReference>
<dbReference type="SUPFAM" id="SSF143724">
    <property type="entry name" value="PHP14-like"/>
    <property type="match status" value="1"/>
</dbReference>
<dbReference type="GO" id="GO:0006799">
    <property type="term" value="P:polyphosphate biosynthetic process"/>
    <property type="evidence" value="ECO:0007669"/>
    <property type="project" value="UniProtKB-UniRule"/>
</dbReference>
<dbReference type="GO" id="GO:0009358">
    <property type="term" value="C:polyphosphate kinase complex"/>
    <property type="evidence" value="ECO:0007669"/>
    <property type="project" value="InterPro"/>
</dbReference>
<dbReference type="InterPro" id="IPR041108">
    <property type="entry name" value="PP_kinase_C_1"/>
</dbReference>
<evidence type="ECO:0000256" key="6">
    <source>
        <dbReference type="ARBA" id="ARBA00022840"/>
    </source>
</evidence>
<dbReference type="Pfam" id="PF13090">
    <property type="entry name" value="PP_kinase_C"/>
    <property type="match status" value="1"/>
</dbReference>
<evidence type="ECO:0000313" key="16">
    <source>
        <dbReference type="Proteomes" id="UP001193389"/>
    </source>
</evidence>
<feature type="binding site" evidence="8">
    <location>
        <position position="405"/>
    </location>
    <ligand>
        <name>Mg(2+)</name>
        <dbReference type="ChEBI" id="CHEBI:18420"/>
    </ligand>
</feature>
<evidence type="ECO:0000256" key="3">
    <source>
        <dbReference type="ARBA" id="ARBA00022679"/>
    </source>
</evidence>
<sequence length="800" mass="93505">MNKASKYNNREISWLSFNARVLQEAEDPTVPLFERVRFLGIFSNNLDEFFRVRVAAVRRMLEYGKDDETLLGNYTADELYDKIQETVVQQQQKAQEIYRKIWAEMANENIFMLDEKQLTHEQGVYVRKYFNTKVLPNIVPIMLGKSMKFPYLRDKSVYLAVKLSETNSPQKFAYALIRVPSRSVSRFLVLPEQGNKKYIILVDDIIRFCLNDVFPIFSFDHFEAYTIKVTRDAELDIDDDISKSFMEKMELSLKKRKIGIPVRLIYDREMPDDLLEFIMKKMKLDGAEKTVAGGRYHNHKDFMNFPEIGKSRHYYQSFPPVPHKDLPPHQSILKKLRHKDVLLHYPYQSFSHFIDLLREAAIDPKVREIGITIYRVSDTSKVVNALLNAIRNGKKVTVVIELQARFDEEANIFWSNKLQEEGAQVINGIPGLKVHCKLAWIQRKEKNGLRNYAYIGTGNFHEGTARVYADKGLMTADHEIANDVAHMFEFFKHTYNHFNYNQIIISPFSMRNFFIHKIDQEIANAKKGKMAYMVLKMNSLIDPSMIDKLYEASQAGVKIQLIIRGIFGLKTGDPVLSKNIEAISIVDKYLEHTRVFLFANGGKEDIYISSADWMPRNLDRRIEVACPIYSPEIRNELKELLRIQLRDNTKARILDSALSNRYNNQTNGQRYRAQEDYHIYIKKRHQNLMKIYHNPRCSKSREGLKYLEEKGFEIEVIDYMKNGITPKEIKEFLSKSGLLVTDIIRTNEEFYKLNYKGKEISDDEWIQILVENPRLIQRPLVIKGTHAVIARPVEEILKLI</sequence>
<dbReference type="Gene3D" id="1.20.58.310">
    <property type="entry name" value="Polyphosphate kinase N-terminal domain"/>
    <property type="match status" value="1"/>
</dbReference>
<keyword evidence="2 8" id="KW-0597">Phosphoprotein</keyword>
<proteinExistence type="inferred from homology"/>
<dbReference type="InterPro" id="IPR006660">
    <property type="entry name" value="Arsenate_reductase-like"/>
</dbReference>
<dbReference type="Gene3D" id="3.30.870.10">
    <property type="entry name" value="Endonuclease Chain A"/>
    <property type="match status" value="2"/>
</dbReference>
<dbReference type="InterPro" id="IPR036832">
    <property type="entry name" value="PPK_N_dom_sf"/>
</dbReference>
<keyword evidence="5 8" id="KW-0418">Kinase</keyword>
<comment type="catalytic activity">
    <reaction evidence="8 10">
        <text>[phosphate](n) + ATP = [phosphate](n+1) + ADP</text>
        <dbReference type="Rhea" id="RHEA:19573"/>
        <dbReference type="Rhea" id="RHEA-COMP:9859"/>
        <dbReference type="Rhea" id="RHEA-COMP:14280"/>
        <dbReference type="ChEBI" id="CHEBI:16838"/>
        <dbReference type="ChEBI" id="CHEBI:30616"/>
        <dbReference type="ChEBI" id="CHEBI:456216"/>
        <dbReference type="EC" id="2.7.4.1"/>
    </reaction>
</comment>
<comment type="cofactor">
    <cofactor evidence="8">
        <name>Mg(2+)</name>
        <dbReference type="ChEBI" id="CHEBI:18420"/>
    </cofactor>
</comment>
<dbReference type="InterPro" id="IPR036830">
    <property type="entry name" value="PP_kinase_middle_dom_sf"/>
</dbReference>
<dbReference type="GO" id="GO:0008976">
    <property type="term" value="F:polyphosphate kinase activity"/>
    <property type="evidence" value="ECO:0007669"/>
    <property type="project" value="UniProtKB-UniRule"/>
</dbReference>
<dbReference type="NCBIfam" id="NF003921">
    <property type="entry name" value="PRK05443.2-2"/>
    <property type="match status" value="1"/>
</dbReference>
<protein>
    <recommendedName>
        <fullName evidence="8 10">Polyphosphate kinase</fullName>
        <ecNumber evidence="8 10">2.7.4.1</ecNumber>
    </recommendedName>
    <alternativeName>
        <fullName evidence="8">ATP-polyphosphate phosphotransferase</fullName>
    </alternativeName>
    <alternativeName>
        <fullName evidence="8">Polyphosphoric acid kinase</fullName>
    </alternativeName>
</protein>
<feature type="domain" description="Polyphosphate kinase N-terminal" evidence="12">
    <location>
        <begin position="7"/>
        <end position="112"/>
    </location>
</feature>
<feature type="active site" description="Phosphohistidine intermediate" evidence="8">
    <location>
        <position position="435"/>
    </location>
</feature>
<dbReference type="EC" id="2.7.4.1" evidence="8 10"/>
<dbReference type="SUPFAM" id="SSF52833">
    <property type="entry name" value="Thioredoxin-like"/>
    <property type="match status" value="1"/>
</dbReference>
<feature type="binding site" evidence="8">
    <location>
        <position position="564"/>
    </location>
    <ligand>
        <name>ATP</name>
        <dbReference type="ChEBI" id="CHEBI:30616"/>
    </ligand>
</feature>
<keyword evidence="8" id="KW-0460">Magnesium</keyword>
<evidence type="ECO:0000313" key="15">
    <source>
        <dbReference type="EMBL" id="BBE18668.1"/>
    </source>
</evidence>
<dbReference type="SUPFAM" id="SSF56024">
    <property type="entry name" value="Phospholipase D/nuclease"/>
    <property type="match status" value="2"/>
</dbReference>
<dbReference type="InterPro" id="IPR025198">
    <property type="entry name" value="PPK_N_dom"/>
</dbReference>
<comment type="PTM">
    <text evidence="8 10">An intermediate of this reaction is the autophosphorylated ppk in which a phosphate is covalently linked to a histidine residue through a N-P bond.</text>
</comment>
<feature type="domain" description="Polyphosphate kinase middle" evidence="11">
    <location>
        <begin position="122"/>
        <end position="305"/>
    </location>
</feature>
<dbReference type="KEGG" id="anf:AQPE_2831"/>
<dbReference type="Gene3D" id="3.30.1840.10">
    <property type="entry name" value="Polyphosphate kinase middle domain"/>
    <property type="match status" value="1"/>
</dbReference>
<comment type="similarity">
    <text evidence="1 9">Belongs to the ArsC family.</text>
</comment>
<evidence type="ECO:0000259" key="13">
    <source>
        <dbReference type="Pfam" id="PF13090"/>
    </source>
</evidence>
<comment type="function">
    <text evidence="8 10">Catalyzes the reversible transfer of the terminal phosphate of ATP to form a long-chain polyphosphate (polyP).</text>
</comment>
<evidence type="ECO:0000256" key="2">
    <source>
        <dbReference type="ARBA" id="ARBA00022553"/>
    </source>
</evidence>
<feature type="binding site" evidence="8">
    <location>
        <position position="468"/>
    </location>
    <ligand>
        <name>ATP</name>
        <dbReference type="ChEBI" id="CHEBI:30616"/>
    </ligand>
</feature>
<dbReference type="NCBIfam" id="TIGR00014">
    <property type="entry name" value="arsC"/>
    <property type="match status" value="1"/>
</dbReference>
<dbReference type="PANTHER" id="PTHR30218">
    <property type="entry name" value="POLYPHOSPHATE KINASE"/>
    <property type="match status" value="1"/>
</dbReference>
<dbReference type="EMBL" id="AP018694">
    <property type="protein sequence ID" value="BBE18668.1"/>
    <property type="molecule type" value="Genomic_DNA"/>
</dbReference>
<keyword evidence="8" id="KW-0479">Metal-binding</keyword>
<dbReference type="PROSITE" id="PS51353">
    <property type="entry name" value="ARSC"/>
    <property type="match status" value="1"/>
</dbReference>
<evidence type="ECO:0000259" key="11">
    <source>
        <dbReference type="Pfam" id="PF02503"/>
    </source>
</evidence>
<dbReference type="Pfam" id="PF17941">
    <property type="entry name" value="PP_kinase_C_1"/>
    <property type="match status" value="1"/>
</dbReference>
<keyword evidence="6 8" id="KW-0067">ATP-binding</keyword>
<evidence type="ECO:0000259" key="14">
    <source>
        <dbReference type="Pfam" id="PF17941"/>
    </source>
</evidence>